<accession>A0A9W6SQV1</accession>
<sequence>MKLVNDVAAGALSATAAFQLGTVGAITTDRYTRAIAPLKPKQAGILLVLSLFEGMSQQDLARKMGVAPSLLVGLLDELQDMGAVRRERDEHDRRRQIVVLTEAGRELYGTCAAAAKAMDEELLKDVADPEAFRAGLRQIAAGMGLPV</sequence>
<feature type="domain" description="HTH marR-type" evidence="1">
    <location>
        <begin position="1"/>
        <end position="145"/>
    </location>
</feature>
<dbReference type="GO" id="GO:0003700">
    <property type="term" value="F:DNA-binding transcription factor activity"/>
    <property type="evidence" value="ECO:0007669"/>
    <property type="project" value="InterPro"/>
</dbReference>
<name>A0A9W6SQV1_9ACTN</name>
<dbReference type="InterPro" id="IPR036390">
    <property type="entry name" value="WH_DNA-bd_sf"/>
</dbReference>
<proteinExistence type="predicted"/>
<evidence type="ECO:0000313" key="2">
    <source>
        <dbReference type="EMBL" id="GLZ81280.1"/>
    </source>
</evidence>
<dbReference type="PANTHER" id="PTHR33164">
    <property type="entry name" value="TRANSCRIPTIONAL REGULATOR, MARR FAMILY"/>
    <property type="match status" value="1"/>
</dbReference>
<dbReference type="PROSITE" id="PS50995">
    <property type="entry name" value="HTH_MARR_2"/>
    <property type="match status" value="1"/>
</dbReference>
<dbReference type="SUPFAM" id="SSF46785">
    <property type="entry name" value="Winged helix' DNA-binding domain"/>
    <property type="match status" value="1"/>
</dbReference>
<dbReference type="SMART" id="SM00347">
    <property type="entry name" value="HTH_MARR"/>
    <property type="match status" value="1"/>
</dbReference>
<dbReference type="Proteomes" id="UP001165079">
    <property type="component" value="Unassembled WGS sequence"/>
</dbReference>
<dbReference type="GO" id="GO:0006950">
    <property type="term" value="P:response to stress"/>
    <property type="evidence" value="ECO:0007669"/>
    <property type="project" value="TreeGrafter"/>
</dbReference>
<gene>
    <name evidence="2" type="ORF">Afil01_60870</name>
</gene>
<dbReference type="Pfam" id="PF12802">
    <property type="entry name" value="MarR_2"/>
    <property type="match status" value="1"/>
</dbReference>
<comment type="caution">
    <text evidence="2">The sequence shown here is derived from an EMBL/GenBank/DDBJ whole genome shotgun (WGS) entry which is preliminary data.</text>
</comment>
<keyword evidence="3" id="KW-1185">Reference proteome</keyword>
<dbReference type="Gene3D" id="1.10.10.10">
    <property type="entry name" value="Winged helix-like DNA-binding domain superfamily/Winged helix DNA-binding domain"/>
    <property type="match status" value="1"/>
</dbReference>
<dbReference type="EMBL" id="BSTX01000005">
    <property type="protein sequence ID" value="GLZ81280.1"/>
    <property type="molecule type" value="Genomic_DNA"/>
</dbReference>
<dbReference type="AlphaFoldDB" id="A0A9W6SQV1"/>
<organism evidence="2 3">
    <name type="scientific">Actinorhabdospora filicis</name>
    <dbReference type="NCBI Taxonomy" id="1785913"/>
    <lineage>
        <taxon>Bacteria</taxon>
        <taxon>Bacillati</taxon>
        <taxon>Actinomycetota</taxon>
        <taxon>Actinomycetes</taxon>
        <taxon>Micromonosporales</taxon>
        <taxon>Micromonosporaceae</taxon>
        <taxon>Actinorhabdospora</taxon>
    </lineage>
</organism>
<reference evidence="2" key="1">
    <citation type="submission" date="2023-03" db="EMBL/GenBank/DDBJ databases">
        <title>Actinorhabdospora filicis NBRC 111898.</title>
        <authorList>
            <person name="Ichikawa N."/>
            <person name="Sato H."/>
            <person name="Tonouchi N."/>
        </authorList>
    </citation>
    <scope>NUCLEOTIDE SEQUENCE</scope>
    <source>
        <strain evidence="2">NBRC 111898</strain>
    </source>
</reference>
<protein>
    <recommendedName>
        <fullName evidence="1">HTH marR-type domain-containing protein</fullName>
    </recommendedName>
</protein>
<dbReference type="InterPro" id="IPR039422">
    <property type="entry name" value="MarR/SlyA-like"/>
</dbReference>
<evidence type="ECO:0000313" key="3">
    <source>
        <dbReference type="Proteomes" id="UP001165079"/>
    </source>
</evidence>
<dbReference type="InterPro" id="IPR000835">
    <property type="entry name" value="HTH_MarR-typ"/>
</dbReference>
<evidence type="ECO:0000259" key="1">
    <source>
        <dbReference type="PROSITE" id="PS50995"/>
    </source>
</evidence>
<dbReference type="PANTHER" id="PTHR33164:SF43">
    <property type="entry name" value="HTH-TYPE TRANSCRIPTIONAL REPRESSOR YETL"/>
    <property type="match status" value="1"/>
</dbReference>
<dbReference type="InterPro" id="IPR036388">
    <property type="entry name" value="WH-like_DNA-bd_sf"/>
</dbReference>
<dbReference type="PRINTS" id="PR00598">
    <property type="entry name" value="HTHMARR"/>
</dbReference>